<comment type="caution">
    <text evidence="2">The sequence shown here is derived from an EMBL/GenBank/DDBJ whole genome shotgun (WGS) entry which is preliminary data.</text>
</comment>
<feature type="compositionally biased region" description="Low complexity" evidence="1">
    <location>
        <begin position="252"/>
        <end position="265"/>
    </location>
</feature>
<evidence type="ECO:0000313" key="2">
    <source>
        <dbReference type="EMBL" id="KAF8886874.1"/>
    </source>
</evidence>
<organism evidence="2 3">
    <name type="scientific">Gymnopilus junonius</name>
    <name type="common">Spectacular rustgill mushroom</name>
    <name type="synonym">Gymnopilus spectabilis subsp. junonius</name>
    <dbReference type="NCBI Taxonomy" id="109634"/>
    <lineage>
        <taxon>Eukaryota</taxon>
        <taxon>Fungi</taxon>
        <taxon>Dikarya</taxon>
        <taxon>Basidiomycota</taxon>
        <taxon>Agaricomycotina</taxon>
        <taxon>Agaricomycetes</taxon>
        <taxon>Agaricomycetidae</taxon>
        <taxon>Agaricales</taxon>
        <taxon>Agaricineae</taxon>
        <taxon>Hymenogastraceae</taxon>
        <taxon>Gymnopilus</taxon>
    </lineage>
</organism>
<reference evidence="2" key="1">
    <citation type="submission" date="2020-11" db="EMBL/GenBank/DDBJ databases">
        <authorList>
            <consortium name="DOE Joint Genome Institute"/>
            <person name="Ahrendt S."/>
            <person name="Riley R."/>
            <person name="Andreopoulos W."/>
            <person name="LaButti K."/>
            <person name="Pangilinan J."/>
            <person name="Ruiz-duenas F.J."/>
            <person name="Barrasa J.M."/>
            <person name="Sanchez-Garcia M."/>
            <person name="Camarero S."/>
            <person name="Miyauchi S."/>
            <person name="Serrano A."/>
            <person name="Linde D."/>
            <person name="Babiker R."/>
            <person name="Drula E."/>
            <person name="Ayuso-Fernandez I."/>
            <person name="Pacheco R."/>
            <person name="Padilla G."/>
            <person name="Ferreira P."/>
            <person name="Barriuso J."/>
            <person name="Kellner H."/>
            <person name="Castanera R."/>
            <person name="Alfaro M."/>
            <person name="Ramirez L."/>
            <person name="Pisabarro A.G."/>
            <person name="Kuo A."/>
            <person name="Tritt A."/>
            <person name="Lipzen A."/>
            <person name="He G."/>
            <person name="Yan M."/>
            <person name="Ng V."/>
            <person name="Cullen D."/>
            <person name="Martin F."/>
            <person name="Rosso M.-N."/>
            <person name="Henrissat B."/>
            <person name="Hibbett D."/>
            <person name="Martinez A.T."/>
            <person name="Grigoriev I.V."/>
        </authorList>
    </citation>
    <scope>NUCLEOTIDE SEQUENCE</scope>
    <source>
        <strain evidence="2">AH 44721</strain>
    </source>
</reference>
<dbReference type="AlphaFoldDB" id="A0A9P5TKE3"/>
<dbReference type="EMBL" id="JADNYJ010000093">
    <property type="protein sequence ID" value="KAF8886874.1"/>
    <property type="molecule type" value="Genomic_DNA"/>
</dbReference>
<dbReference type="SUPFAM" id="SSF57903">
    <property type="entry name" value="FYVE/PHD zinc finger"/>
    <property type="match status" value="1"/>
</dbReference>
<evidence type="ECO:0008006" key="4">
    <source>
        <dbReference type="Google" id="ProtNLM"/>
    </source>
</evidence>
<evidence type="ECO:0000256" key="1">
    <source>
        <dbReference type="SAM" id="MobiDB-lite"/>
    </source>
</evidence>
<gene>
    <name evidence="2" type="ORF">CPB84DRAFT_1535529</name>
</gene>
<dbReference type="Gene3D" id="3.30.40.10">
    <property type="entry name" value="Zinc/RING finger domain, C3HC4 (zinc finger)"/>
    <property type="match status" value="1"/>
</dbReference>
<sequence length="857" mass="97259">MMQPENKRTRQELQVAAERLLKGCREHFRAGVIRISKISGVIPPNMRDEFIARALALLDAPSSEDFIALVNLLVRDFPKTKSWMDWWVRPSVASMLFESERKMNTDLWDSLPDDNNAEEAMHWKLYSACGRDHELLEGFYSLYSVAVYFERLHAGAREGKLIRYGQAEPWKVIQQKIGRTKKSRAKDLVEKKQKKNDGRPPDTIKELLGTQPKPKKAVQSKEVGPTPGSSLPKPTNALHKKTAQQKSMSSMLKTPNTSPTLSPLSSASYPWDRNSCWLDTSLQLLYVALLHSTFDFMSIETGLPKNSSLRKVISSLLERYYREQGSVPPAADDLAKERDDIRTMLKKKAVIPNVSKYNSLYPWFAELIRQENTTASFRAVAAFEFLLTEIHECSGSEEIGGHHVEIVHSPSRQRLSQVSSQDYKRFDGDFGRYIKDIISLDRDYVAAPSCWRVKDGVPLCTGVRKDLRGLVISAPILLTFELGNDDVSLDWNFPSVIEASGLVYDLIGLALINEDRNHFIARYASSDHQTIYTYDDTKYRGSPVQEADAHFETHMAGRGIRLNGFVVWQVFYFLRGGLDAQKSFFMHRTQALKDKFDLKFSTTNLDQLPSVNLDSDSLVELPAQARNWLFNPFKLNTKEYVSELNPDDNISEDLGLESEDTMDPQDDLLPADLESVAGSSDSLPDSLFGLDCRCGMVGDGNIFYQPEQHGTAIQCIACDNWSHIACQRDGRASNLGNKDHFICDYCNPTFMLPAARKSERAITISRKVRSVKHLHDQLIAGRGALSRVGEYWYPIRLIERTGPTTAKAYQWRVEWWREIIFPADISLVPGNISLVNETEIIDSLWLKQKERRGIRLG</sequence>
<keyword evidence="3" id="KW-1185">Reference proteome</keyword>
<dbReference type="InterPro" id="IPR011011">
    <property type="entry name" value="Znf_FYVE_PHD"/>
</dbReference>
<dbReference type="InterPro" id="IPR013083">
    <property type="entry name" value="Znf_RING/FYVE/PHD"/>
</dbReference>
<feature type="compositionally biased region" description="Basic and acidic residues" evidence="1">
    <location>
        <begin position="185"/>
        <end position="205"/>
    </location>
</feature>
<accession>A0A9P5TKE3</accession>
<proteinExistence type="predicted"/>
<feature type="region of interest" description="Disordered" evidence="1">
    <location>
        <begin position="181"/>
        <end position="265"/>
    </location>
</feature>
<protein>
    <recommendedName>
        <fullName evidence="4">Zinc finger PHD-type domain-containing protein</fullName>
    </recommendedName>
</protein>
<evidence type="ECO:0000313" key="3">
    <source>
        <dbReference type="Proteomes" id="UP000724874"/>
    </source>
</evidence>
<dbReference type="Proteomes" id="UP000724874">
    <property type="component" value="Unassembled WGS sequence"/>
</dbReference>
<name>A0A9P5TKE3_GYMJU</name>
<dbReference type="OrthoDB" id="2624269at2759"/>